<dbReference type="HAMAP" id="MF_01470">
    <property type="entry name" value="Cas1"/>
    <property type="match status" value="1"/>
</dbReference>
<feature type="binding site" evidence="10">
    <location>
        <position position="166"/>
    </location>
    <ligand>
        <name>Mn(2+)</name>
        <dbReference type="ChEBI" id="CHEBI:29035"/>
    </ligand>
</feature>
<keyword evidence="2 10" id="KW-0479">Metal-binding</keyword>
<dbReference type="KEGG" id="ral:Rumal_1134"/>
<dbReference type="NCBIfam" id="TIGR03640">
    <property type="entry name" value="cas1_DVULG"/>
    <property type="match status" value="1"/>
</dbReference>
<keyword evidence="3 10" id="KW-0255">Endonuclease</keyword>
<dbReference type="Gene3D" id="3.100.10.20">
    <property type="entry name" value="CRISPR-associated endonuclease Cas1, N-terminal domain"/>
    <property type="match status" value="1"/>
</dbReference>
<comment type="function">
    <text evidence="10">CRISPR (clustered regularly interspaced short palindromic repeat), is an adaptive immune system that provides protection against mobile genetic elements (viruses, transposable elements and conjugative plasmids). CRISPR clusters contain spacers, sequences complementary to antecedent mobile elements, and target invading nucleic acids. CRISPR clusters are transcribed and processed into CRISPR RNA (crRNA). Acts as a dsDNA endonuclease. Involved in the integration of spacer DNA into the CRISPR cassette.</text>
</comment>
<dbReference type="Gene3D" id="1.20.120.920">
    <property type="entry name" value="CRISPR-associated endonuclease Cas1, C-terminal domain"/>
    <property type="match status" value="1"/>
</dbReference>
<dbReference type="STRING" id="697329.Rumal_1134"/>
<comment type="subunit">
    <text evidence="9 10">Homodimer, forms a heterotetramer with a Cas2 homodimer.</text>
</comment>
<evidence type="ECO:0000313" key="11">
    <source>
        <dbReference type="EMBL" id="ADU21659.1"/>
    </source>
</evidence>
<organism evidence="11 12">
    <name type="scientific">Ruminococcus albus (strain ATCC 27210 / DSM 20455 / JCM 14654 / NCDO 2250 / 7)</name>
    <dbReference type="NCBI Taxonomy" id="697329"/>
    <lineage>
        <taxon>Bacteria</taxon>
        <taxon>Bacillati</taxon>
        <taxon>Bacillota</taxon>
        <taxon>Clostridia</taxon>
        <taxon>Eubacteriales</taxon>
        <taxon>Oscillospiraceae</taxon>
        <taxon>Ruminococcus</taxon>
    </lineage>
</organism>
<dbReference type="CDD" id="cd09721">
    <property type="entry name" value="Cas1_I-C"/>
    <property type="match status" value="1"/>
</dbReference>
<dbReference type="NCBIfam" id="TIGR00287">
    <property type="entry name" value="cas1"/>
    <property type="match status" value="1"/>
</dbReference>
<keyword evidence="8 10" id="KW-0464">Manganese</keyword>
<protein>
    <recommendedName>
        <fullName evidence="10">CRISPR-associated endonuclease Cas1</fullName>
        <ecNumber evidence="10">3.1.-.-</ecNumber>
    </recommendedName>
</protein>
<name>E6UD54_RUMA7</name>
<evidence type="ECO:0000256" key="8">
    <source>
        <dbReference type="ARBA" id="ARBA00023211"/>
    </source>
</evidence>
<dbReference type="GO" id="GO:0043571">
    <property type="term" value="P:maintenance of CRISPR repeat elements"/>
    <property type="evidence" value="ECO:0007669"/>
    <property type="project" value="UniProtKB-UniRule"/>
</dbReference>
<dbReference type="HOGENOM" id="CLU_052779_1_0_9"/>
<dbReference type="GO" id="GO:0051607">
    <property type="term" value="P:defense response to virus"/>
    <property type="evidence" value="ECO:0007669"/>
    <property type="project" value="UniProtKB-UniRule"/>
</dbReference>
<dbReference type="Pfam" id="PF01867">
    <property type="entry name" value="Cas_Cas1"/>
    <property type="match status" value="1"/>
</dbReference>
<dbReference type="OrthoDB" id="9803119at2"/>
<gene>
    <name evidence="10" type="primary">cas1</name>
    <name evidence="11" type="ordered locus">Rumal_1134</name>
</gene>
<keyword evidence="7 10" id="KW-0238">DNA-binding</keyword>
<dbReference type="GO" id="GO:0046872">
    <property type="term" value="F:metal ion binding"/>
    <property type="evidence" value="ECO:0007669"/>
    <property type="project" value="UniProtKB-UniRule"/>
</dbReference>
<dbReference type="GO" id="GO:0003677">
    <property type="term" value="F:DNA binding"/>
    <property type="evidence" value="ECO:0007669"/>
    <property type="project" value="UniProtKB-KW"/>
</dbReference>
<dbReference type="InterPro" id="IPR042206">
    <property type="entry name" value="CRISPR-assoc_Cas1_C"/>
</dbReference>
<evidence type="ECO:0000313" key="12">
    <source>
        <dbReference type="Proteomes" id="UP000006919"/>
    </source>
</evidence>
<dbReference type="PANTHER" id="PTHR34353">
    <property type="entry name" value="CRISPR-ASSOCIATED ENDONUCLEASE CAS1 1"/>
    <property type="match status" value="1"/>
</dbReference>
<proteinExistence type="inferred from homology"/>
<dbReference type="AlphaFoldDB" id="E6UD54"/>
<evidence type="ECO:0000256" key="2">
    <source>
        <dbReference type="ARBA" id="ARBA00022723"/>
    </source>
</evidence>
<keyword evidence="5 10" id="KW-0460">Magnesium</keyword>
<comment type="similarity">
    <text evidence="10">Belongs to the CRISPR-associated endonuclease Cas1 family.</text>
</comment>
<evidence type="ECO:0000256" key="4">
    <source>
        <dbReference type="ARBA" id="ARBA00022801"/>
    </source>
</evidence>
<dbReference type="InterPro" id="IPR042211">
    <property type="entry name" value="CRISPR-assoc_Cas1_N"/>
</dbReference>
<comment type="cofactor">
    <cofactor evidence="10">
        <name>Mg(2+)</name>
        <dbReference type="ChEBI" id="CHEBI:18420"/>
    </cofactor>
    <cofactor evidence="10">
        <name>Mn(2+)</name>
        <dbReference type="ChEBI" id="CHEBI:29035"/>
    </cofactor>
</comment>
<evidence type="ECO:0000256" key="3">
    <source>
        <dbReference type="ARBA" id="ARBA00022759"/>
    </source>
</evidence>
<reference evidence="11 12" key="1">
    <citation type="journal article" date="2011" name="J. Bacteriol.">
        <title>Complete genome of the cellulolytic ruminal bacterium Ruminococcus albus 7.</title>
        <authorList>
            <person name="Suen G."/>
            <person name="Stevenson D.M."/>
            <person name="Bruce D.C."/>
            <person name="Chertkov O."/>
            <person name="Copeland A."/>
            <person name="Cheng J.F."/>
            <person name="Detter C."/>
            <person name="Detter J.C."/>
            <person name="Goodwin L.A."/>
            <person name="Han C.S."/>
            <person name="Hauser L.J."/>
            <person name="Ivanova N.N."/>
            <person name="Kyrpides N.C."/>
            <person name="Land M.L."/>
            <person name="Lapidus A."/>
            <person name="Lucas S."/>
            <person name="Ovchinnikova G."/>
            <person name="Pitluck S."/>
            <person name="Tapia R."/>
            <person name="Woyke T."/>
            <person name="Boyum J."/>
            <person name="Mead D."/>
            <person name="Weimer P.J."/>
        </authorList>
    </citation>
    <scope>NUCLEOTIDE SEQUENCE [LARGE SCALE GENOMIC DNA]</scope>
    <source>
        <strain evidence="12">ATCC 27210 / DSM 20455 / JCM 14654 / NCDO 2250 / 7</strain>
    </source>
</reference>
<keyword evidence="4 10" id="KW-0378">Hydrolase</keyword>
<keyword evidence="6 10" id="KW-0051">Antiviral defense</keyword>
<evidence type="ECO:0000256" key="7">
    <source>
        <dbReference type="ARBA" id="ARBA00023125"/>
    </source>
</evidence>
<dbReference type="PANTHER" id="PTHR34353:SF2">
    <property type="entry name" value="CRISPR-ASSOCIATED ENDONUCLEASE CAS1 1"/>
    <property type="match status" value="1"/>
</dbReference>
<dbReference type="EMBL" id="CP002403">
    <property type="protein sequence ID" value="ADU21659.1"/>
    <property type="molecule type" value="Genomic_DNA"/>
</dbReference>
<dbReference type="EC" id="3.1.-.-" evidence="10"/>
<dbReference type="InterPro" id="IPR019856">
    <property type="entry name" value="CRISPR-assoc_Cas1_DVULG"/>
</dbReference>
<evidence type="ECO:0000256" key="9">
    <source>
        <dbReference type="ARBA" id="ARBA00038592"/>
    </source>
</evidence>
<sequence>MRKLLNTLYITSPDRYLSLDGENVVVQADGKEIGRVPLHNLERIMTFGYTGASPALMGKCAANGIELIFMSGSGKFLARVEGEVNGNVLLRRQQYRYADESKVSLDISKNIICAKLFNSRWTIERTLRDHPMRIDADKFDNCSQQLKKSIDNARKADDIDTLRGIEGEAAQIYFSVFDDMILQQKDDFSFKTRNKRPPKDTVNALLSFAYSLATSMCTSALEAVGLDPYVGFMHTDRPGRRSLALDLVEEMRSPLCDRFVLTVINKKIISAHDLEKREDGAVILTDNGRRAFITAWQKRKDDELKHPFLDEKIEWGTVPYAQALLLARYIRGDLDAYPPFMWK</sequence>
<feature type="binding site" evidence="10">
    <location>
        <position position="234"/>
    </location>
    <ligand>
        <name>Mn(2+)</name>
        <dbReference type="ChEBI" id="CHEBI:29035"/>
    </ligand>
</feature>
<keyword evidence="1 10" id="KW-0540">Nuclease</keyword>
<dbReference type="InterPro" id="IPR050646">
    <property type="entry name" value="Cas1"/>
</dbReference>
<feature type="binding site" evidence="10">
    <location>
        <position position="249"/>
    </location>
    <ligand>
        <name>Mn(2+)</name>
        <dbReference type="ChEBI" id="CHEBI:29035"/>
    </ligand>
</feature>
<evidence type="ECO:0000256" key="10">
    <source>
        <dbReference type="HAMAP-Rule" id="MF_01470"/>
    </source>
</evidence>
<dbReference type="Proteomes" id="UP000006919">
    <property type="component" value="Chromosome"/>
</dbReference>
<dbReference type="eggNOG" id="COG1518">
    <property type="taxonomic scope" value="Bacteria"/>
</dbReference>
<accession>E6UD54</accession>
<evidence type="ECO:0000256" key="1">
    <source>
        <dbReference type="ARBA" id="ARBA00022722"/>
    </source>
</evidence>
<evidence type="ECO:0000256" key="5">
    <source>
        <dbReference type="ARBA" id="ARBA00022842"/>
    </source>
</evidence>
<dbReference type="RefSeq" id="WP_013497836.1">
    <property type="nucleotide sequence ID" value="NC_014833.1"/>
</dbReference>
<dbReference type="GO" id="GO:0016787">
    <property type="term" value="F:hydrolase activity"/>
    <property type="evidence" value="ECO:0007669"/>
    <property type="project" value="UniProtKB-KW"/>
</dbReference>
<dbReference type="InterPro" id="IPR002729">
    <property type="entry name" value="CRISPR-assoc_Cas1"/>
</dbReference>
<dbReference type="GO" id="GO:0004520">
    <property type="term" value="F:DNA endonuclease activity"/>
    <property type="evidence" value="ECO:0007669"/>
    <property type="project" value="InterPro"/>
</dbReference>
<evidence type="ECO:0000256" key="6">
    <source>
        <dbReference type="ARBA" id="ARBA00023118"/>
    </source>
</evidence>